<sequence length="158" mass="19103">MIKQYDDARIKKIIRPQKSKIGEEFDKWITIDSDNWQKQCTVQIRRYQALECNDGFSMDTTDDCWRNVEIFPFVDKFYDEKRDEFRQWLIGAACFSKFQNNVVELDFCWIHPYERGKGLLKRNWETFEQKFGKFYVSYPRSKAMEGFLKSIGYVEPEP</sequence>
<proteinExistence type="predicted"/>
<evidence type="ECO:0008006" key="3">
    <source>
        <dbReference type="Google" id="ProtNLM"/>
    </source>
</evidence>
<name>A0A3A3EPY3_9GAMM</name>
<gene>
    <name evidence="1" type="ORF">D4741_12475</name>
</gene>
<protein>
    <recommendedName>
        <fullName evidence="3">N-acetyltransferase</fullName>
    </recommendedName>
</protein>
<evidence type="ECO:0000313" key="2">
    <source>
        <dbReference type="Proteomes" id="UP000265938"/>
    </source>
</evidence>
<organism evidence="1 2">
    <name type="scientific">Pseudoalteromonas gelatinilytica</name>
    <dbReference type="NCBI Taxonomy" id="1703256"/>
    <lineage>
        <taxon>Bacteria</taxon>
        <taxon>Pseudomonadati</taxon>
        <taxon>Pseudomonadota</taxon>
        <taxon>Gammaproteobacteria</taxon>
        <taxon>Alteromonadales</taxon>
        <taxon>Pseudoalteromonadaceae</taxon>
        <taxon>Pseudoalteromonas</taxon>
    </lineage>
</organism>
<accession>A0A3A3EPY3</accession>
<dbReference type="InterPro" id="IPR016181">
    <property type="entry name" value="Acyl_CoA_acyltransferase"/>
</dbReference>
<dbReference type="AlphaFoldDB" id="A0A3A3EPY3"/>
<evidence type="ECO:0000313" key="1">
    <source>
        <dbReference type="EMBL" id="RJF35776.1"/>
    </source>
</evidence>
<reference evidence="1 2" key="1">
    <citation type="submission" date="2018-09" db="EMBL/GenBank/DDBJ databases">
        <title>Identification of marine bacteria producing industrial enzymes.</title>
        <authorList>
            <person name="Cheng T.H."/>
            <person name="Saidin J."/>
            <person name="Muhd D.D."/>
            <person name="Isa M.N.M."/>
            <person name="Bakar M.F.A."/>
            <person name="Ismail N."/>
        </authorList>
    </citation>
    <scope>NUCLEOTIDE SEQUENCE [LARGE SCALE GENOMIC DNA]</scope>
    <source>
        <strain evidence="1 2">MNAD 1.6</strain>
    </source>
</reference>
<comment type="caution">
    <text evidence="1">The sequence shown here is derived from an EMBL/GenBank/DDBJ whole genome shotgun (WGS) entry which is preliminary data.</text>
</comment>
<dbReference type="SUPFAM" id="SSF55729">
    <property type="entry name" value="Acyl-CoA N-acyltransferases (Nat)"/>
    <property type="match status" value="1"/>
</dbReference>
<dbReference type="EMBL" id="QYSE01000002">
    <property type="protein sequence ID" value="RJF35776.1"/>
    <property type="molecule type" value="Genomic_DNA"/>
</dbReference>
<dbReference type="RefSeq" id="WP_119853215.1">
    <property type="nucleotide sequence ID" value="NZ_QYSE01000002.1"/>
</dbReference>
<dbReference type="Proteomes" id="UP000265938">
    <property type="component" value="Unassembled WGS sequence"/>
</dbReference>